<feature type="compositionally biased region" description="Polar residues" evidence="1">
    <location>
        <begin position="2783"/>
        <end position="2802"/>
    </location>
</feature>
<dbReference type="Pfam" id="PF15447">
    <property type="entry name" value="NTS"/>
    <property type="match status" value="1"/>
</dbReference>
<dbReference type="Pfam" id="PF03011">
    <property type="entry name" value="PFEMP"/>
    <property type="match status" value="2"/>
</dbReference>
<dbReference type="Gene3D" id="1.20.58.830">
    <property type="match status" value="4"/>
</dbReference>
<feature type="domain" description="Plasmodium falciparum erythrocyte membrane protein 1 acidic terminal segment" evidence="4">
    <location>
        <begin position="2916"/>
        <end position="2977"/>
    </location>
</feature>
<feature type="compositionally biased region" description="Polar residues" evidence="1">
    <location>
        <begin position="1318"/>
        <end position="1328"/>
    </location>
</feature>
<dbReference type="Pfam" id="PF22672">
    <property type="entry name" value="DBL_C"/>
    <property type="match status" value="2"/>
</dbReference>
<feature type="domain" description="Duffy-binding-like" evidence="2">
    <location>
        <begin position="584"/>
        <end position="735"/>
    </location>
</feature>
<feature type="domain" description="Duffy-antigen binding" evidence="3">
    <location>
        <begin position="1601"/>
        <end position="1723"/>
    </location>
</feature>
<feature type="region of interest" description="Disordered" evidence="1">
    <location>
        <begin position="1758"/>
        <end position="1781"/>
    </location>
</feature>
<feature type="region of interest" description="Disordered" evidence="1">
    <location>
        <begin position="1671"/>
        <end position="1697"/>
    </location>
</feature>
<feature type="domain" description="Duffy-antigen binding" evidence="3">
    <location>
        <begin position="857"/>
        <end position="1024"/>
    </location>
</feature>
<dbReference type="InterPro" id="IPR044932">
    <property type="entry name" value="PfEMP1_ATS_sf"/>
</dbReference>
<feature type="domain" description="Duffy-binding-like" evidence="7">
    <location>
        <begin position="312"/>
        <end position="476"/>
    </location>
</feature>
<evidence type="ECO:0000259" key="6">
    <source>
        <dbReference type="Pfam" id="PF18562"/>
    </source>
</evidence>
<evidence type="ECO:0000259" key="3">
    <source>
        <dbReference type="Pfam" id="PF05424"/>
    </source>
</evidence>
<dbReference type="Proteomes" id="UP000240500">
    <property type="component" value="Chromosome 9"/>
</dbReference>
<feature type="compositionally biased region" description="Low complexity" evidence="1">
    <location>
        <begin position="2615"/>
        <end position="2632"/>
    </location>
</feature>
<accession>A0A2P9DCD7</accession>
<feature type="region of interest" description="Disordered" evidence="1">
    <location>
        <begin position="2215"/>
        <end position="2389"/>
    </location>
</feature>
<feature type="compositionally biased region" description="Basic and acidic residues" evidence="1">
    <location>
        <begin position="2256"/>
        <end position="2279"/>
    </location>
</feature>
<dbReference type="InterPro" id="IPR004258">
    <property type="entry name" value="DBL"/>
</dbReference>
<feature type="domain" description="Duffy-binding-like" evidence="7">
    <location>
        <begin position="1803"/>
        <end position="1965"/>
    </location>
</feature>
<feature type="compositionally biased region" description="Polar residues" evidence="1">
    <location>
        <begin position="1771"/>
        <end position="1781"/>
    </location>
</feature>
<gene>
    <name evidence="8" type="ORF">PRG01_0904400</name>
</gene>
<evidence type="ECO:0000313" key="8">
    <source>
        <dbReference type="EMBL" id="SOV78697.1"/>
    </source>
</evidence>
<dbReference type="InterPro" id="IPR029211">
    <property type="entry name" value="PfEMP1_ATS"/>
</dbReference>
<feature type="compositionally biased region" description="Basic and acidic residues" evidence="1">
    <location>
        <begin position="2286"/>
        <end position="2296"/>
    </location>
</feature>
<feature type="compositionally biased region" description="Acidic residues" evidence="1">
    <location>
        <begin position="1236"/>
        <end position="1269"/>
    </location>
</feature>
<feature type="region of interest" description="Disordered" evidence="1">
    <location>
        <begin position="2603"/>
        <end position="2646"/>
    </location>
</feature>
<dbReference type="FunFam" id="1.20.58.1930:FF:000001">
    <property type="entry name" value="Erythrocyte membrane protein 1, PfEMP1"/>
    <property type="match status" value="1"/>
</dbReference>
<feature type="domain" description="Duffy-antigen binding" evidence="3">
    <location>
        <begin position="120"/>
        <end position="308"/>
    </location>
</feature>
<feature type="compositionally biased region" description="Low complexity" evidence="1">
    <location>
        <begin position="2542"/>
        <end position="2563"/>
    </location>
</feature>
<dbReference type="Gene3D" id="1.20.58.1930">
    <property type="match status" value="1"/>
</dbReference>
<reference evidence="8 9" key="1">
    <citation type="submission" date="2016-09" db="EMBL/GenBank/DDBJ databases">
        <authorList>
            <consortium name="Pathogen Informatics"/>
        </authorList>
    </citation>
    <scope>NUCLEOTIDE SEQUENCE [LARGE SCALE GENOMIC DNA]</scope>
</reference>
<dbReference type="Gene3D" id="1.20.1310.20">
    <property type="entry name" value="Duffy-antigen binding domain"/>
    <property type="match status" value="3"/>
</dbReference>
<organism evidence="8 9">
    <name type="scientific">Plasmodium reichenowi</name>
    <dbReference type="NCBI Taxonomy" id="5854"/>
    <lineage>
        <taxon>Eukaryota</taxon>
        <taxon>Sar</taxon>
        <taxon>Alveolata</taxon>
        <taxon>Apicomplexa</taxon>
        <taxon>Aconoidasida</taxon>
        <taxon>Haemosporida</taxon>
        <taxon>Plasmodiidae</taxon>
        <taxon>Plasmodium</taxon>
        <taxon>Plasmodium (Laverania)</taxon>
    </lineage>
</organism>
<dbReference type="InterPro" id="IPR008602">
    <property type="entry name" value="Duffy-antigen-binding"/>
</dbReference>
<dbReference type="OrthoDB" id="378917at2759"/>
<dbReference type="GO" id="GO:0016020">
    <property type="term" value="C:membrane"/>
    <property type="evidence" value="ECO:0007669"/>
    <property type="project" value="InterPro"/>
</dbReference>
<feature type="compositionally biased region" description="Polar residues" evidence="1">
    <location>
        <begin position="2215"/>
        <end position="2238"/>
    </location>
</feature>
<sequence>MGPKAQTAPNYSDARDAKDLLDMIGQTVHAKVHVESLVRSKNKLQGILSKATYENIPEGKQTPQNPCELQHEYHTTVTSGYDKENPCKDKPEDRFSKERGAECDNSKIKGNKGKRDKSEGACAPFRRLHLCDQHLQHIKPDKITKDNLLAEVCQAAKFEGESLESYRAKYQLKYEGSNYEICTALARSFADIGDIVKGKDFYLGDNKENDRLQKHLKTVFAKIYDNLDREIQAEYNDSNGDFYKLRYDWWEANRKEIWKAITCGAAGGTYFRKTCEAGRERKWTENNCQCKITHDVPTYFDYVPQYLRWFEEWAEDFCRKKKRKVQNLKEQCRGEDGNRRYCSGDGYDCEKTIRGIGTYAINGECTKCSVWCGLYKKWIHKQKEEFEKQKNKFEKQKEKYEKEISGNSRPRRNAHNDKYEGYEGKFYDELKNEYGTVDAFLEKLSTEKECQNIDSNGGRIEFNKSDSSSGTFYHSEYCEECPECGVEEVTFKHKGKVDGECQGQKPYEPTDEDTFNKIDVISFGEQRHEIEGKINQFCVLTEGTNSNLNEPWKCYHGEKAEEVCLLEREKGEKSRKKQKSFNDFFYFWIGRLLRDSIEWRDKVHRCIVKAKSGKCKSKQCNDECNCFRKWIERKKEEWEKIKDHFKTQRGFERNEFLGGAMNYDFVLEHILNLGELFQDITVAYGNSQEIQGIKQTLERKNKQQAAGEGKGKKNTIDLLFEDDLEEADKCKKTQEDCQPREVKNPCATPSGGESGKKEYPVLAQEVAKTIQQKAQTEAKGRGLGSLVGDITKAIFKKVGNPNGLKDACEITKDHSNDSRRGRTDYKGPCEGKAPTRFDIGTEWKTSPKLDITDDHLFLPPRREHFCTSNLEKIHVNNVTNSGNVNHSFLGDVLFAAKSEAEDIKKKFKENNDKNGLKADHATTCRAIRYSFADIGDIIRGKDLWDKDTGEKKTQENLVTIFKEIKTELNGKGKYTNDNSPYKLLRADWWEANRDQVWKAMQCKTNGIFCDKTTPYDDYIPQRLRWMTEWAEWFCKAQTEAYDKLLTQCGSCKGNNNRQCAQGSEQCRKCTTACTAYNTKIQEWEPQWKKIKDKYQRLYGQGRTQVDNVKPSGFDKDDPDYKEVVDFLSKLHQESVKRQATSSRNKRSVKATVFPTTAPNTPYGSAAGYVHQEARTRECLVQNVFCNNNGSPNRYAFKTPPPDYKLACDCQSRNNPNPAGRSENFDEGTQPPAHDNGEEDEEDEEEEDQDQDGHDENEDNNTEDVEETVSQEESTPDKSIDVCNTVKNALENTTNINAACSQKYSTPNRYWGWKCVPTGNGSETTSQDGKANRPRREAPSESGKENVAKVRHTRSVGEKAPGKTSSSSSDKNGAICIPPRRRKLYVGPLKKWAKTQLQKDGTSLEGGANTTGDGKAGSGEAKPGGSDGQNTLQPGAQTASQQPDPLLKAFVESAAVETFFLWDRYKKEWEAQKKGTQEGVLPPQIKPVAAAEGMEEGTLARGFQASQFGHIGPFMGSQPSWTSGRGTQSLSGQSSRETSPVGGAPLDGQLPKFAGGPGQKLPQPTNHPLPQLQQLPSLPGSGTIPTLDSDSSSDPSNLSRGDIPTPFLRQMFYTLGDYRDILVHGGTGDTKDSSGSSNSDRNIVLLASGNREEMENIQKKLKAFFSNSVNNPSLPGSSPHSNSVKTQSNSDKTPSSWWSQHAPSIWKAMICALTYEDKSDDGQKRNDGTHKLTQNKDQYSKLLAKLEKDGDYTYGKVVLKDENSGNGPMPTSGPSTVGTPLSPANGTRLAAFVTRPAYFRWLEEWGETFCRERAKRLEQIYKECKVEENGGGSSRRGGKKTPKCSCYGEDCETNLNKPYNVLPSLECRRCGEECRKYRKWIGRKRTEYEEQESAYGEQQKKCQSESNGAEGIKDDNEFCGKLKDDAAKFLERLKDGPCKNNSEEDQKVNGYINFNDEHKDKTFGHETYCDPCSKFSVNCKENDHCDTTKGENCESKTYIDVNDIQNKTDSKEVDMRISDDSATGFENGLKDCKEADIFKGIRKDEWKCGKVCGYVVCKSKNDNGKEVKVQKADGKHIITIRALVTHWIQYFLEDYNKIKRKLNPCIKKGEGSKCINGCHDKCNCVQKWVQEKRKEWDNIKNRFNEQYKNKDESYPVRSILEDLQDRPEFQKAIKPCDNLDNFEKSKYCAVAANTESGKKIDIVECLLEKLDEKATSCQNNHKPSDKNQTACHTLPQSDVSPPLVGDVDDYEEENEEENKVGKHPSFCDDVLKKTETKDQTEETCDVPEEKKKEKEKEEDSEASGPSKETVEQESESPRRENGETPKKNEDPGDNKNKEEIKKETKVENDKLQPEPKQENPQAKKPEAPPPKEQETPPVPPPLSDQPTNSISDILSSTIPFGIALALTSIAFLFLKKKTKSSVDMLRVLQIPQNDYDIPTLKSKNRYVPYRSAQYRGKRYIYIEGDSGTDSGYTDHYSDITSSSESEYEELDINDIYVPGTPKYKTLIEVVLEPSKRDTQNDIQSGDNIPNSGNTIPNSGDTIPNSDTPNTPSDTPNTPSDTPNTYSDIQNDIPSDNTSTNKPITDEEWNELKDDFISNMLQSEQNTEPNDVPNDYTSGNVPTNTNNTTMSSHNVDNNTHPTPSRHTLDQKPFIMSIHDRNLFSGEEYNYNINMSTNTNNDIPISSKNVLYSGIDLINDALSGANHDIYDELLKRKENELFGTNNVKHTSTHSVSKPTNTDPITNQLELFHKWLDRHRDICEQWDKNNKVDILNQLKEKWDNETHIGNIQPSDNIPSDNITSGKLSDIPSGKLSGTPSDNNIHSDIHPSDIPSGNLSDITSDNNMHSDIHPSDTPSDNNIHSDIHPSDIPNGKISDTPSDNNMHSDIHPSDTPSDNNIHSDIHPSDIPNGKISDTPSDNNIHSDIHPSDIPSSNKMLNTDVSIEIDMHNPKTTNEFAYVDSNPNQVDDNIYLDTYPDKYTVDSNPNLVENINPNLVENINPNLVENPNPNLMENINPVDSNTDNSSMDTILEDLDKPFNEPYFYDMYDDDIYYDVNDEKPSVDDIPMDHNKVDVPKKVHVEMKILNNTFNGSLEHEFPISDLWNI</sequence>
<dbReference type="VEuPathDB" id="PlasmoDB:PRG01_0904400"/>
<dbReference type="EMBL" id="LT969572">
    <property type="protein sequence ID" value="SOV78697.1"/>
    <property type="molecule type" value="Genomic_DNA"/>
</dbReference>
<feature type="region of interest" description="Disordered" evidence="1">
    <location>
        <begin position="1395"/>
        <end position="1441"/>
    </location>
</feature>
<feature type="compositionally biased region" description="Polar residues" evidence="1">
    <location>
        <begin position="2830"/>
        <end position="2842"/>
    </location>
</feature>
<evidence type="ECO:0000256" key="1">
    <source>
        <dbReference type="SAM" id="MobiDB-lite"/>
    </source>
</evidence>
<feature type="domain" description="Cysteine-rich interdomain region 1 gamma" evidence="6">
    <location>
        <begin position="2009"/>
        <end position="2060"/>
    </location>
</feature>
<feature type="compositionally biased region" description="Polar residues" evidence="1">
    <location>
        <begin position="1427"/>
        <end position="1441"/>
    </location>
</feature>
<feature type="compositionally biased region" description="Polar residues" evidence="1">
    <location>
        <begin position="2633"/>
        <end position="2643"/>
    </location>
</feature>
<feature type="region of interest" description="Disordered" evidence="1">
    <location>
        <begin position="2513"/>
        <end position="2582"/>
    </location>
</feature>
<dbReference type="FunFam" id="1.10.1900.40:FF:000001">
    <property type="entry name" value="Erythrocyte membrane protein 1"/>
    <property type="match status" value="1"/>
</dbReference>
<evidence type="ECO:0000259" key="5">
    <source>
        <dbReference type="Pfam" id="PF15447"/>
    </source>
</evidence>
<evidence type="ECO:0000259" key="2">
    <source>
        <dbReference type="Pfam" id="PF03011"/>
    </source>
</evidence>
<dbReference type="InterPro" id="IPR029210">
    <property type="entry name" value="PfEMP1_NTS"/>
</dbReference>
<feature type="domain" description="Plasmodium falciparum erythrocyte membrane protein 1 acidic terminal segment" evidence="4">
    <location>
        <begin position="2396"/>
        <end position="2810"/>
    </location>
</feature>
<dbReference type="FunFam" id="1.20.58.830:FF:000001">
    <property type="entry name" value="Erythrocyte membrane protein 1, PfEMP1"/>
    <property type="match status" value="1"/>
</dbReference>
<feature type="domain" description="Duffy-binding-like" evidence="2">
    <location>
        <begin position="2082"/>
        <end position="2222"/>
    </location>
</feature>
<feature type="region of interest" description="Disordered" evidence="1">
    <location>
        <begin position="79"/>
        <end position="116"/>
    </location>
</feature>
<dbReference type="InterPro" id="IPR041480">
    <property type="entry name" value="CIDR1_gamma"/>
</dbReference>
<dbReference type="Gene3D" id="1.10.1900.40">
    <property type="entry name" value="Acidic terminal segments, variant surface antigen of PfEMP1"/>
    <property type="match status" value="2"/>
</dbReference>
<feature type="compositionally biased region" description="Basic and acidic residues" evidence="1">
    <location>
        <begin position="1329"/>
        <end position="1347"/>
    </location>
</feature>
<name>A0A2P9DCD7_PLARE</name>
<dbReference type="InterPro" id="IPR042202">
    <property type="entry name" value="Duffy-ag-bd_sf"/>
</dbReference>
<feature type="compositionally biased region" description="Acidic residues" evidence="1">
    <location>
        <begin position="2245"/>
        <end position="2255"/>
    </location>
</feature>
<dbReference type="VEuPathDB" id="PlasmoDB:PRCDC_0036200"/>
<dbReference type="Pfam" id="PF18562">
    <property type="entry name" value="CIDR1_gamma"/>
    <property type="match status" value="1"/>
</dbReference>
<evidence type="ECO:0000313" key="9">
    <source>
        <dbReference type="Proteomes" id="UP000240500"/>
    </source>
</evidence>
<feature type="compositionally biased region" description="Polar residues" evidence="1">
    <location>
        <begin position="2519"/>
        <end position="2541"/>
    </location>
</feature>
<proteinExistence type="predicted"/>
<feature type="region of interest" description="Disordered" evidence="1">
    <location>
        <begin position="1318"/>
        <end position="1375"/>
    </location>
</feature>
<feature type="region of interest" description="Disordered" evidence="1">
    <location>
        <begin position="1207"/>
        <end position="1280"/>
    </location>
</feature>
<feature type="compositionally biased region" description="Low complexity" evidence="1">
    <location>
        <begin position="1560"/>
        <end position="1578"/>
    </location>
</feature>
<feature type="compositionally biased region" description="Basic and acidic residues" evidence="1">
    <location>
        <begin position="81"/>
        <end position="107"/>
    </location>
</feature>
<feature type="domain" description="Plasmodium falciparum erythrocyte membrane protein 1 acidic terminal segment" evidence="4">
    <location>
        <begin position="3005"/>
        <end position="3103"/>
    </location>
</feature>
<dbReference type="Pfam" id="PF05424">
    <property type="entry name" value="Duffy_binding"/>
    <property type="match status" value="4"/>
</dbReference>
<dbReference type="Pfam" id="PF15445">
    <property type="entry name" value="ATS"/>
    <property type="match status" value="3"/>
</dbReference>
<feature type="region of interest" description="Disordered" evidence="1">
    <location>
        <begin position="1509"/>
        <end position="1603"/>
    </location>
</feature>
<evidence type="ECO:0000259" key="4">
    <source>
        <dbReference type="Pfam" id="PF15445"/>
    </source>
</evidence>
<dbReference type="InterPro" id="IPR054595">
    <property type="entry name" value="DBL_C"/>
</dbReference>
<feature type="region of interest" description="Disordered" evidence="1">
    <location>
        <begin position="2782"/>
        <end position="2933"/>
    </location>
</feature>
<dbReference type="GO" id="GO:0046789">
    <property type="term" value="F:host cell surface receptor binding"/>
    <property type="evidence" value="ECO:0007669"/>
    <property type="project" value="InterPro"/>
</dbReference>
<dbReference type="VEuPathDB" id="PlasmoDB:PRCDC_1218600"/>
<feature type="compositionally biased region" description="Polar residues" evidence="1">
    <location>
        <begin position="1516"/>
        <end position="1537"/>
    </location>
</feature>
<dbReference type="SUPFAM" id="SSF140924">
    <property type="entry name" value="Duffy binding domain-like"/>
    <property type="match status" value="5"/>
</dbReference>
<feature type="domain" description="Plasmodium falciparum erythrocyte membrane protein-1 N-terminal segment" evidence="5">
    <location>
        <begin position="16"/>
        <end position="52"/>
    </location>
</feature>
<feature type="compositionally biased region" description="Polar residues" evidence="1">
    <location>
        <begin position="2564"/>
        <end position="2581"/>
    </location>
</feature>
<evidence type="ECO:0000259" key="7">
    <source>
        <dbReference type="Pfam" id="PF22672"/>
    </source>
</evidence>
<feature type="domain" description="Duffy-antigen binding" evidence="3">
    <location>
        <begin position="1374"/>
        <end position="1473"/>
    </location>
</feature>
<protein>
    <submittedName>
        <fullName evidence="8">Erythrocyte membrane protein 1, PfEMP1, putative</fullName>
    </submittedName>
</protein>
<feature type="compositionally biased region" description="Basic and acidic residues" evidence="1">
    <location>
        <begin position="2314"/>
        <end position="2373"/>
    </location>
</feature>